<gene>
    <name evidence="1" type="ORF">SAMN05446927_8164</name>
</gene>
<dbReference type="EMBL" id="OCSU01000004">
    <property type="protein sequence ID" value="SOE91261.1"/>
    <property type="molecule type" value="Genomic_DNA"/>
</dbReference>
<name>A0A7Z7IGP5_9BURK</name>
<sequence>MIRGGNAQKRAFERDKDGLEVVKKHDCVASEFGPAMKRFVSLQYGSIINRLAGRLESLGRTRSELIDKAKPRASDEDEDAFKYGGTWKCML</sequence>
<accession>A0A7Z7IGP5</accession>
<comment type="caution">
    <text evidence="1">The sequence shown here is derived from an EMBL/GenBank/DDBJ whole genome shotgun (WGS) entry which is preliminary data.</text>
</comment>
<reference evidence="1 2" key="1">
    <citation type="submission" date="2017-09" db="EMBL/GenBank/DDBJ databases">
        <authorList>
            <person name="Varghese N."/>
            <person name="Submissions S."/>
        </authorList>
    </citation>
    <scope>NUCLEOTIDE SEQUENCE [LARGE SCALE GENOMIC DNA]</scope>
    <source>
        <strain evidence="1 2">OK806</strain>
    </source>
</reference>
<keyword evidence="2" id="KW-1185">Reference proteome</keyword>
<proteinExistence type="predicted"/>
<protein>
    <submittedName>
        <fullName evidence="1">Uncharacterized protein</fullName>
    </submittedName>
</protein>
<evidence type="ECO:0000313" key="1">
    <source>
        <dbReference type="EMBL" id="SOE91261.1"/>
    </source>
</evidence>
<dbReference type="AlphaFoldDB" id="A0A7Z7IGP5"/>
<dbReference type="Proteomes" id="UP000219522">
    <property type="component" value="Unassembled WGS sequence"/>
</dbReference>
<organism evidence="1 2">
    <name type="scientific">Caballeronia arationis</name>
    <dbReference type="NCBI Taxonomy" id="1777142"/>
    <lineage>
        <taxon>Bacteria</taxon>
        <taxon>Pseudomonadati</taxon>
        <taxon>Pseudomonadota</taxon>
        <taxon>Betaproteobacteria</taxon>
        <taxon>Burkholderiales</taxon>
        <taxon>Burkholderiaceae</taxon>
        <taxon>Caballeronia</taxon>
    </lineage>
</organism>
<evidence type="ECO:0000313" key="2">
    <source>
        <dbReference type="Proteomes" id="UP000219522"/>
    </source>
</evidence>